<evidence type="ECO:0000256" key="4">
    <source>
        <dbReference type="ARBA" id="ARBA00022759"/>
    </source>
</evidence>
<dbReference type="CDD" id="cd09274">
    <property type="entry name" value="RNase_HI_RT_Ty3"/>
    <property type="match status" value="1"/>
</dbReference>
<evidence type="ECO:0000256" key="2">
    <source>
        <dbReference type="ARBA" id="ARBA00022695"/>
    </source>
</evidence>
<organism evidence="8">
    <name type="scientific">Tanacetum cinerariifolium</name>
    <name type="common">Dalmatian daisy</name>
    <name type="synonym">Chrysanthemum cinerariifolium</name>
    <dbReference type="NCBI Taxonomy" id="118510"/>
    <lineage>
        <taxon>Eukaryota</taxon>
        <taxon>Viridiplantae</taxon>
        <taxon>Streptophyta</taxon>
        <taxon>Embryophyta</taxon>
        <taxon>Tracheophyta</taxon>
        <taxon>Spermatophyta</taxon>
        <taxon>Magnoliopsida</taxon>
        <taxon>eudicotyledons</taxon>
        <taxon>Gunneridae</taxon>
        <taxon>Pentapetalae</taxon>
        <taxon>asterids</taxon>
        <taxon>campanulids</taxon>
        <taxon>Asterales</taxon>
        <taxon>Asteraceae</taxon>
        <taxon>Asteroideae</taxon>
        <taxon>Anthemideae</taxon>
        <taxon>Anthemidinae</taxon>
        <taxon>Tanacetum</taxon>
    </lineage>
</organism>
<dbReference type="InterPro" id="IPR043502">
    <property type="entry name" value="DNA/RNA_pol_sf"/>
</dbReference>
<dbReference type="InterPro" id="IPR043128">
    <property type="entry name" value="Rev_trsase/Diguanyl_cyclase"/>
</dbReference>
<keyword evidence="2" id="KW-0548">Nucleotidyltransferase</keyword>
<evidence type="ECO:0000256" key="6">
    <source>
        <dbReference type="ARBA" id="ARBA00022918"/>
    </source>
</evidence>
<dbReference type="InterPro" id="IPR050951">
    <property type="entry name" value="Retrovirus_Pol_polyprotein"/>
</dbReference>
<dbReference type="GO" id="GO:0016787">
    <property type="term" value="F:hydrolase activity"/>
    <property type="evidence" value="ECO:0007669"/>
    <property type="project" value="UniProtKB-KW"/>
</dbReference>
<dbReference type="PANTHER" id="PTHR37984:SF5">
    <property type="entry name" value="PROTEIN NYNRIN-LIKE"/>
    <property type="match status" value="1"/>
</dbReference>
<proteinExistence type="predicted"/>
<sequence>MILRDGDESSITYSANSLLEEFADELALISYPLNYDDNRACDIESDIREIEFLLYQGEDYDFKDSIDQSVLTHCDDLFVDPTPEMFTDEFDSEGEKIKEAELLIDQLDLSCDIMSEMPPKRTSTSIAPSMTQATIRQLVADSVVATLKAQAATFANTDNTNRNSGLRVTPVARKCTYKEFMSCQPFYFNGTKGAVGVIRWFERTELVFSRSNCAEKNKVKFTISTLTEDALFWWNSFARPIRIEEAYKITSSEFKRLLIKKYCPQTEIKKMEEAIIITQRLIEHNRYQLSEIDELFGQLQGSSFYSKIDLRSGYHQLRVRDEDIPKTAFRTRSGSGVNAKREGYCICIRKLKPYEENYTTYDLELGAVVFALKIWRHYLYGTKCTVFTDHKSHQHILNQKELNMRQRHRLELLVDYDCEIRYHPGKANVVADALS</sequence>
<feature type="domain" description="Reverse transcriptase RNase H-like" evidence="7">
    <location>
        <begin position="349"/>
        <end position="416"/>
    </location>
</feature>
<name>A0A6L2JJK0_TANCI</name>
<dbReference type="Gene3D" id="3.10.10.10">
    <property type="entry name" value="HIV Type 1 Reverse Transcriptase, subunit A, domain 1"/>
    <property type="match status" value="1"/>
</dbReference>
<dbReference type="PANTHER" id="PTHR37984">
    <property type="entry name" value="PROTEIN CBG26694"/>
    <property type="match status" value="1"/>
</dbReference>
<accession>A0A6L2JJK0</accession>
<keyword evidence="4" id="KW-0255">Endonuclease</keyword>
<reference evidence="8" key="1">
    <citation type="journal article" date="2019" name="Sci. Rep.">
        <title>Draft genome of Tanacetum cinerariifolium, the natural source of mosquito coil.</title>
        <authorList>
            <person name="Yamashiro T."/>
            <person name="Shiraishi A."/>
            <person name="Satake H."/>
            <person name="Nakayama K."/>
        </authorList>
    </citation>
    <scope>NUCLEOTIDE SEQUENCE</scope>
</reference>
<keyword evidence="3" id="KW-0540">Nuclease</keyword>
<dbReference type="AlphaFoldDB" id="A0A6L2JJK0"/>
<keyword evidence="5" id="KW-0378">Hydrolase</keyword>
<evidence type="ECO:0000259" key="7">
    <source>
        <dbReference type="Pfam" id="PF17917"/>
    </source>
</evidence>
<gene>
    <name evidence="8" type="ORF">Tci_009146</name>
</gene>
<dbReference type="Gene3D" id="3.30.70.270">
    <property type="match status" value="1"/>
</dbReference>
<protein>
    <submittedName>
        <fullName evidence="8">Putative reverse transcriptase domain-containing protein</fullName>
    </submittedName>
</protein>
<evidence type="ECO:0000256" key="5">
    <source>
        <dbReference type="ARBA" id="ARBA00022801"/>
    </source>
</evidence>
<dbReference type="SUPFAM" id="SSF56672">
    <property type="entry name" value="DNA/RNA polymerases"/>
    <property type="match status" value="1"/>
</dbReference>
<evidence type="ECO:0000256" key="3">
    <source>
        <dbReference type="ARBA" id="ARBA00022722"/>
    </source>
</evidence>
<dbReference type="GO" id="GO:0004519">
    <property type="term" value="F:endonuclease activity"/>
    <property type="evidence" value="ECO:0007669"/>
    <property type="project" value="UniProtKB-KW"/>
</dbReference>
<dbReference type="EMBL" id="BKCJ010000894">
    <property type="protein sequence ID" value="GEU37168.1"/>
    <property type="molecule type" value="Genomic_DNA"/>
</dbReference>
<keyword evidence="1" id="KW-0808">Transferase</keyword>
<evidence type="ECO:0000313" key="8">
    <source>
        <dbReference type="EMBL" id="GEU37168.1"/>
    </source>
</evidence>
<dbReference type="Pfam" id="PF17917">
    <property type="entry name" value="RT_RNaseH"/>
    <property type="match status" value="1"/>
</dbReference>
<evidence type="ECO:0000256" key="1">
    <source>
        <dbReference type="ARBA" id="ARBA00022679"/>
    </source>
</evidence>
<dbReference type="GO" id="GO:0003964">
    <property type="term" value="F:RNA-directed DNA polymerase activity"/>
    <property type="evidence" value="ECO:0007669"/>
    <property type="project" value="UniProtKB-KW"/>
</dbReference>
<dbReference type="InterPro" id="IPR041373">
    <property type="entry name" value="RT_RNaseH"/>
</dbReference>
<comment type="caution">
    <text evidence="8">The sequence shown here is derived from an EMBL/GenBank/DDBJ whole genome shotgun (WGS) entry which is preliminary data.</text>
</comment>
<keyword evidence="6 8" id="KW-0695">RNA-directed DNA polymerase</keyword>